<protein>
    <recommendedName>
        <fullName evidence="4">DUF2541 family protein</fullName>
    </recommendedName>
</protein>
<dbReference type="RefSeq" id="WP_166588302.1">
    <property type="nucleotide sequence ID" value="NZ_WWEO01000045.1"/>
</dbReference>
<keyword evidence="1" id="KW-0732">Signal</keyword>
<sequence>MKKLIYYFLVILCFSNTSMAQQVRAGRAAPAGSWQVIGTTQANFTADHDGIVVTGFDNFRRIKLKVTNAPLRLVKLVVTYQDGAPDNIEIISDIPQGGESRVIDLRGVGQRRIRRIDFWYDTRGIARGRANVTVFAMK</sequence>
<comment type="caution">
    <text evidence="2">The sequence shown here is derived from an EMBL/GenBank/DDBJ whole genome shotgun (WGS) entry which is preliminary data.</text>
</comment>
<reference evidence="2" key="2">
    <citation type="submission" date="2020-10" db="EMBL/GenBank/DDBJ databases">
        <title>Mucilaginibacter sp. nov., isolated from soil.</title>
        <authorList>
            <person name="Jeon C.O."/>
        </authorList>
    </citation>
    <scope>NUCLEOTIDE SEQUENCE</scope>
    <source>
        <strain evidence="2">R11</strain>
    </source>
</reference>
<reference evidence="2" key="1">
    <citation type="submission" date="2020-01" db="EMBL/GenBank/DDBJ databases">
        <authorList>
            <person name="Seo Y.L."/>
        </authorList>
    </citation>
    <scope>NUCLEOTIDE SEQUENCE</scope>
    <source>
        <strain evidence="2">R11</strain>
    </source>
</reference>
<keyword evidence="3" id="KW-1185">Reference proteome</keyword>
<evidence type="ECO:0000313" key="2">
    <source>
        <dbReference type="EMBL" id="NCD72355.1"/>
    </source>
</evidence>
<gene>
    <name evidence="2" type="ORF">GSY63_23525</name>
</gene>
<dbReference type="Proteomes" id="UP000638732">
    <property type="component" value="Unassembled WGS sequence"/>
</dbReference>
<feature type="chain" id="PRO_5036871061" description="DUF2541 family protein" evidence="1">
    <location>
        <begin position="21"/>
        <end position="138"/>
    </location>
</feature>
<dbReference type="AlphaFoldDB" id="A0A966DV09"/>
<dbReference type="EMBL" id="WWEO01000045">
    <property type="protein sequence ID" value="NCD72355.1"/>
    <property type="molecule type" value="Genomic_DNA"/>
</dbReference>
<proteinExistence type="predicted"/>
<name>A0A966DV09_9SPHI</name>
<organism evidence="2 3">
    <name type="scientific">Mucilaginibacter agri</name>
    <dbReference type="NCBI Taxonomy" id="2695265"/>
    <lineage>
        <taxon>Bacteria</taxon>
        <taxon>Pseudomonadati</taxon>
        <taxon>Bacteroidota</taxon>
        <taxon>Sphingobacteriia</taxon>
        <taxon>Sphingobacteriales</taxon>
        <taxon>Sphingobacteriaceae</taxon>
        <taxon>Mucilaginibacter</taxon>
    </lineage>
</organism>
<feature type="signal peptide" evidence="1">
    <location>
        <begin position="1"/>
        <end position="20"/>
    </location>
</feature>
<evidence type="ECO:0008006" key="4">
    <source>
        <dbReference type="Google" id="ProtNLM"/>
    </source>
</evidence>
<evidence type="ECO:0000313" key="3">
    <source>
        <dbReference type="Proteomes" id="UP000638732"/>
    </source>
</evidence>
<evidence type="ECO:0000256" key="1">
    <source>
        <dbReference type="SAM" id="SignalP"/>
    </source>
</evidence>
<accession>A0A966DV09</accession>